<reference evidence="8 9" key="2">
    <citation type="journal article" date="2018" name="Proc. Natl. Acad. Sci.">
        <title>RNAi is a critical determinant of centromere evolution in closely related fungi.</title>
        <authorList>
            <person name="Yadav V."/>
            <person name="Sun S."/>
            <person name="Billmyre R.B."/>
            <person name="Thimmappa B.C."/>
            <person name="Shea T."/>
            <person name="Lintner R."/>
            <person name="Bakkeren G."/>
            <person name="Cuomo C.A."/>
            <person name="Heitman J."/>
            <person name="Sanyal K."/>
        </authorList>
    </citation>
    <scope>NUCLEOTIDE SEQUENCE [LARGE SCALE GENOMIC DNA]</scope>
    <source>
        <strain evidence="8 9">R265</strain>
    </source>
</reference>
<dbReference type="VEuPathDB" id="FungiDB:CNBG_2908"/>
<protein>
    <recommendedName>
        <fullName evidence="7">Zn(2)-C6 fungal-type domain-containing protein</fullName>
    </recommendedName>
</protein>
<reference evidence="8 9" key="1">
    <citation type="journal article" date="2011" name="MBio">
        <title>Genome variation in Cryptococcus gattii, an emerging pathogen of immunocompetent hosts.</title>
        <authorList>
            <person name="D'Souza C.A."/>
            <person name="Kronstad J.W."/>
            <person name="Taylor G."/>
            <person name="Warren R."/>
            <person name="Yuen M."/>
            <person name="Hu G."/>
            <person name="Jung W.H."/>
            <person name="Sham A."/>
            <person name="Kidd S.E."/>
            <person name="Tangen K."/>
            <person name="Lee N."/>
            <person name="Zeilmaker T."/>
            <person name="Sawkins J."/>
            <person name="McVicker G."/>
            <person name="Shah S."/>
            <person name="Gnerre S."/>
            <person name="Griggs A."/>
            <person name="Zeng Q."/>
            <person name="Bartlett K."/>
            <person name="Li W."/>
            <person name="Wang X."/>
            <person name="Heitman J."/>
            <person name="Stajich J.E."/>
            <person name="Fraser J.A."/>
            <person name="Meyer W."/>
            <person name="Carter D."/>
            <person name="Schein J."/>
            <person name="Krzywinski M."/>
            <person name="Kwon-Chung K.J."/>
            <person name="Varma A."/>
            <person name="Wang J."/>
            <person name="Brunham R."/>
            <person name="Fyfe M."/>
            <person name="Ouellette B.F."/>
            <person name="Siddiqui A."/>
            <person name="Marra M."/>
            <person name="Jones S."/>
            <person name="Holt R."/>
            <person name="Birren B.W."/>
            <person name="Galagan J.E."/>
            <person name="Cuomo C.A."/>
        </authorList>
    </citation>
    <scope>NUCLEOTIDE SEQUENCE [LARGE SCALE GENOMIC DNA]</scope>
    <source>
        <strain evidence="8 9">R265</strain>
    </source>
</reference>
<dbReference type="OrthoDB" id="2441642at2759"/>
<keyword evidence="2" id="KW-0805">Transcription regulation</keyword>
<dbReference type="CDD" id="cd00067">
    <property type="entry name" value="GAL4"/>
    <property type="match status" value="1"/>
</dbReference>
<dbReference type="Gene3D" id="4.10.240.10">
    <property type="entry name" value="Zn(2)-C6 fungal-type DNA-binding domain"/>
    <property type="match status" value="1"/>
</dbReference>
<feature type="domain" description="Zn(2)-C6 fungal-type" evidence="7">
    <location>
        <begin position="134"/>
        <end position="164"/>
    </location>
</feature>
<feature type="compositionally biased region" description="Basic and acidic residues" evidence="6">
    <location>
        <begin position="29"/>
        <end position="39"/>
    </location>
</feature>
<dbReference type="GO" id="GO:0005634">
    <property type="term" value="C:nucleus"/>
    <property type="evidence" value="ECO:0007669"/>
    <property type="project" value="UniProtKB-SubCell"/>
</dbReference>
<feature type="region of interest" description="Disordered" evidence="6">
    <location>
        <begin position="324"/>
        <end position="351"/>
    </location>
</feature>
<dbReference type="AlphaFoldDB" id="A0A095C8Y5"/>
<keyword evidence="4" id="KW-0804">Transcription</keyword>
<evidence type="ECO:0000256" key="4">
    <source>
        <dbReference type="ARBA" id="ARBA00023163"/>
    </source>
</evidence>
<accession>A0A095C8Y5</accession>
<dbReference type="GeneID" id="88179230"/>
<dbReference type="EMBL" id="CP025766">
    <property type="protein sequence ID" value="KGB77070.1"/>
    <property type="molecule type" value="Genomic_DNA"/>
</dbReference>
<dbReference type="Proteomes" id="UP000029445">
    <property type="component" value="Chromosome 8"/>
</dbReference>
<dbReference type="GO" id="GO:0008270">
    <property type="term" value="F:zinc ion binding"/>
    <property type="evidence" value="ECO:0007669"/>
    <property type="project" value="InterPro"/>
</dbReference>
<evidence type="ECO:0000313" key="9">
    <source>
        <dbReference type="Proteomes" id="UP000029445"/>
    </source>
</evidence>
<name>A0A095C8Y5_CRYD2</name>
<keyword evidence="5" id="KW-0539">Nucleus</keyword>
<evidence type="ECO:0000259" key="7">
    <source>
        <dbReference type="PROSITE" id="PS50048"/>
    </source>
</evidence>
<dbReference type="InterPro" id="IPR001138">
    <property type="entry name" value="Zn2Cys6_DnaBD"/>
</dbReference>
<dbReference type="PROSITE" id="PS00463">
    <property type="entry name" value="ZN2_CY6_FUNGAL_1"/>
    <property type="match status" value="1"/>
</dbReference>
<evidence type="ECO:0000256" key="5">
    <source>
        <dbReference type="ARBA" id="ARBA00023242"/>
    </source>
</evidence>
<feature type="region of interest" description="Disordered" evidence="6">
    <location>
        <begin position="169"/>
        <end position="211"/>
    </location>
</feature>
<keyword evidence="9" id="KW-1185">Reference proteome</keyword>
<dbReference type="OMA" id="CVYAPRQ"/>
<organism evidence="8 9">
    <name type="scientific">Cryptococcus deuterogattii (strain R265)</name>
    <name type="common">Cryptococcus gattii VGII (strain R265)</name>
    <dbReference type="NCBI Taxonomy" id="294750"/>
    <lineage>
        <taxon>Eukaryota</taxon>
        <taxon>Fungi</taxon>
        <taxon>Dikarya</taxon>
        <taxon>Basidiomycota</taxon>
        <taxon>Agaricomycotina</taxon>
        <taxon>Tremellomycetes</taxon>
        <taxon>Tremellales</taxon>
        <taxon>Cryptococcaceae</taxon>
        <taxon>Cryptococcus</taxon>
        <taxon>Cryptococcus gattii species complex</taxon>
    </lineage>
</organism>
<dbReference type="HOGENOM" id="CLU_497994_0_0_1"/>
<dbReference type="PANTHER" id="PTHR47540">
    <property type="entry name" value="THIAMINE REPRESSIBLE GENES REGULATORY PROTEIN THI5"/>
    <property type="match status" value="1"/>
</dbReference>
<dbReference type="STRING" id="294750.A0A095C8Y5"/>
<evidence type="ECO:0000256" key="6">
    <source>
        <dbReference type="SAM" id="MobiDB-lite"/>
    </source>
</evidence>
<dbReference type="Pfam" id="PF00172">
    <property type="entry name" value="Zn_clus"/>
    <property type="match status" value="1"/>
</dbReference>
<comment type="subcellular location">
    <subcellularLocation>
        <location evidence="1">Nucleus</location>
    </subcellularLocation>
</comment>
<dbReference type="SMART" id="SM00066">
    <property type="entry name" value="GAL4"/>
    <property type="match status" value="1"/>
</dbReference>
<keyword evidence="3" id="KW-0238">DNA-binding</keyword>
<dbReference type="InterPro" id="IPR051711">
    <property type="entry name" value="Stress_Response_Reg"/>
</dbReference>
<sequence length="582" mass="62392">MDPQQQADNDALASAVAASAHQLGLGPLHGHEHPDDGHHQPHHFHHALQQPDFSQGHHHKDGEGHHDQGMDVHALDIPTVDEGHHHVMEHHQSELDLGLGSIGTPGEMQGFDTGEMDQTPAEVYSGRPPSIRKACDLCHAAKQKCSGDRPSCTRCAAGGWPCNYAPRQRRRTVPKEQKHQQHHASQHAHHGLDMHHHHAHAMQLQSGAKKRKLAREALTGFGSEAIDMKMAMGMAMDMGLTGEEEGEEMQNMSDEQMLESIAIDGYLSDLPLASFVHNLPFTTTPAQEPVFNADDFPSSSDNAFPSADMDQHTTSALRDAIFSLNESGNGGQEGEGGGEHGDGEGGEEGQMDPHLALLDLSNMNNEADGEGSDPTAGLNLGDFTHPHTPTQSQGCNHRQLVPHILALLTSHTLDPKPGSNTPLTLAVFAPLARSLRLFHSLTACQSCMSSPRETLPQLALLSRTTTILTFPFPPINSSSVGSSAQITIHGARISGTGLSEAIEQHIVGVVWDSWRASVREVFAAMDKKAQEVITASGLAAAAAGNQEGGPVPQVSSLEKQRAGLVFQAVSRLVTAMDEVEGN</sequence>
<dbReference type="InterPro" id="IPR036864">
    <property type="entry name" value="Zn2-C6_fun-type_DNA-bd_sf"/>
</dbReference>
<proteinExistence type="predicted"/>
<evidence type="ECO:0000313" key="8">
    <source>
        <dbReference type="EMBL" id="KGB77070.1"/>
    </source>
</evidence>
<dbReference type="PROSITE" id="PS50048">
    <property type="entry name" value="ZN2_CY6_FUNGAL_2"/>
    <property type="match status" value="1"/>
</dbReference>
<feature type="region of interest" description="Disordered" evidence="6">
    <location>
        <begin position="363"/>
        <end position="395"/>
    </location>
</feature>
<dbReference type="GO" id="GO:0043565">
    <property type="term" value="F:sequence-specific DNA binding"/>
    <property type="evidence" value="ECO:0007669"/>
    <property type="project" value="TreeGrafter"/>
</dbReference>
<evidence type="ECO:0000256" key="3">
    <source>
        <dbReference type="ARBA" id="ARBA00023125"/>
    </source>
</evidence>
<dbReference type="KEGG" id="cdeu:CNBG_2908"/>
<feature type="region of interest" description="Disordered" evidence="6">
    <location>
        <begin position="25"/>
        <end position="44"/>
    </location>
</feature>
<dbReference type="SUPFAM" id="SSF57701">
    <property type="entry name" value="Zn2/Cys6 DNA-binding domain"/>
    <property type="match status" value="1"/>
</dbReference>
<gene>
    <name evidence="8" type="ORF">CNBG_2908</name>
</gene>
<dbReference type="GO" id="GO:0000981">
    <property type="term" value="F:DNA-binding transcription factor activity, RNA polymerase II-specific"/>
    <property type="evidence" value="ECO:0007669"/>
    <property type="project" value="InterPro"/>
</dbReference>
<feature type="compositionally biased region" description="Basic residues" evidence="6">
    <location>
        <begin position="180"/>
        <end position="200"/>
    </location>
</feature>
<dbReference type="GO" id="GO:0045944">
    <property type="term" value="P:positive regulation of transcription by RNA polymerase II"/>
    <property type="evidence" value="ECO:0007669"/>
    <property type="project" value="TreeGrafter"/>
</dbReference>
<evidence type="ECO:0000256" key="2">
    <source>
        <dbReference type="ARBA" id="ARBA00023015"/>
    </source>
</evidence>
<dbReference type="RefSeq" id="XP_062882911.1">
    <property type="nucleotide sequence ID" value="XM_063026956.1"/>
</dbReference>
<dbReference type="PANTHER" id="PTHR47540:SF2">
    <property type="entry name" value="ZN(II)2CYS6 TRANSCRIPTION FACTOR (EUROFUNG)"/>
    <property type="match status" value="1"/>
</dbReference>
<evidence type="ECO:0000256" key="1">
    <source>
        <dbReference type="ARBA" id="ARBA00004123"/>
    </source>
</evidence>